<evidence type="ECO:0000313" key="2">
    <source>
        <dbReference type="EMBL" id="GGE05957.1"/>
    </source>
</evidence>
<reference evidence="2" key="2">
    <citation type="submission" date="2020-09" db="EMBL/GenBank/DDBJ databases">
        <authorList>
            <person name="Sun Q."/>
            <person name="Zhou Y."/>
        </authorList>
    </citation>
    <scope>NUCLEOTIDE SEQUENCE</scope>
    <source>
        <strain evidence="2">CGMCC 1.15367</strain>
    </source>
</reference>
<dbReference type="AlphaFoldDB" id="A0A916ZN74"/>
<protein>
    <submittedName>
        <fullName evidence="2">Uncharacterized protein</fullName>
    </submittedName>
</protein>
<dbReference type="Proteomes" id="UP000644699">
    <property type="component" value="Unassembled WGS sequence"/>
</dbReference>
<evidence type="ECO:0000313" key="3">
    <source>
        <dbReference type="Proteomes" id="UP000644699"/>
    </source>
</evidence>
<proteinExistence type="predicted"/>
<reference evidence="2" key="1">
    <citation type="journal article" date="2014" name="Int. J. Syst. Evol. Microbiol.">
        <title>Complete genome sequence of Corynebacterium casei LMG S-19264T (=DSM 44701T), isolated from a smear-ripened cheese.</title>
        <authorList>
            <consortium name="US DOE Joint Genome Institute (JGI-PGF)"/>
            <person name="Walter F."/>
            <person name="Albersmeier A."/>
            <person name="Kalinowski J."/>
            <person name="Ruckert C."/>
        </authorList>
    </citation>
    <scope>NUCLEOTIDE SEQUENCE</scope>
    <source>
        <strain evidence="2">CGMCC 1.15367</strain>
    </source>
</reference>
<comment type="caution">
    <text evidence="2">The sequence shown here is derived from an EMBL/GenBank/DDBJ whole genome shotgun (WGS) entry which is preliminary data.</text>
</comment>
<accession>A0A916ZN74</accession>
<dbReference type="EMBL" id="BMIQ01000003">
    <property type="protein sequence ID" value="GGE05957.1"/>
    <property type="molecule type" value="Genomic_DNA"/>
</dbReference>
<gene>
    <name evidence="2" type="ORF">GCM10011390_26300</name>
</gene>
<feature type="region of interest" description="Disordered" evidence="1">
    <location>
        <begin position="1"/>
        <end position="49"/>
    </location>
</feature>
<organism evidence="2 3">
    <name type="scientific">Aureimonas endophytica</name>
    <dbReference type="NCBI Taxonomy" id="2027858"/>
    <lineage>
        <taxon>Bacteria</taxon>
        <taxon>Pseudomonadati</taxon>
        <taxon>Pseudomonadota</taxon>
        <taxon>Alphaproteobacteria</taxon>
        <taxon>Hyphomicrobiales</taxon>
        <taxon>Aurantimonadaceae</taxon>
        <taxon>Aureimonas</taxon>
    </lineage>
</organism>
<keyword evidence="3" id="KW-1185">Reference proteome</keyword>
<sequence length="94" mass="9650">MTRRRFESGRTGDRDAARAADVTGLSGGIFGEDGEEGTASPGSAPRTITEICSMPMSGSVGSKILAPARASDHQSLLPGMPLNGPTMSLVIHPP</sequence>
<feature type="compositionally biased region" description="Basic and acidic residues" evidence="1">
    <location>
        <begin position="1"/>
        <end position="18"/>
    </location>
</feature>
<name>A0A916ZN74_9HYPH</name>
<evidence type="ECO:0000256" key="1">
    <source>
        <dbReference type="SAM" id="MobiDB-lite"/>
    </source>
</evidence>